<dbReference type="InterPro" id="IPR036291">
    <property type="entry name" value="NAD(P)-bd_dom_sf"/>
</dbReference>
<dbReference type="PANTHER" id="PTHR43708">
    <property type="entry name" value="CONSERVED EXPRESSED OXIDOREDUCTASE (EUROFUNG)"/>
    <property type="match status" value="1"/>
</dbReference>
<dbReference type="Pfam" id="PF01408">
    <property type="entry name" value="GFO_IDH_MocA"/>
    <property type="match status" value="1"/>
</dbReference>
<dbReference type="PANTHER" id="PTHR43708:SF8">
    <property type="entry name" value="OXIDOREDUCTASE"/>
    <property type="match status" value="1"/>
</dbReference>
<feature type="domain" description="Gfo/Idh/MocA-like oxidoreductase N-terminal" evidence="1">
    <location>
        <begin position="9"/>
        <end position="128"/>
    </location>
</feature>
<accession>A0A5B2XD60</accession>
<dbReference type="Gene3D" id="3.30.360.10">
    <property type="entry name" value="Dihydrodipicolinate Reductase, domain 2"/>
    <property type="match status" value="1"/>
</dbReference>
<reference evidence="3 4" key="2">
    <citation type="submission" date="2019-09" db="EMBL/GenBank/DDBJ databases">
        <authorList>
            <person name="Jin C."/>
        </authorList>
    </citation>
    <scope>NUCLEOTIDE SEQUENCE [LARGE SCALE GENOMIC DNA]</scope>
    <source>
        <strain evidence="3 4">AN110305</strain>
    </source>
</reference>
<organism evidence="3 4">
    <name type="scientific">Solihabitans fulvus</name>
    <dbReference type="NCBI Taxonomy" id="1892852"/>
    <lineage>
        <taxon>Bacteria</taxon>
        <taxon>Bacillati</taxon>
        <taxon>Actinomycetota</taxon>
        <taxon>Actinomycetes</taxon>
        <taxon>Pseudonocardiales</taxon>
        <taxon>Pseudonocardiaceae</taxon>
        <taxon>Solihabitans</taxon>
    </lineage>
</organism>
<evidence type="ECO:0000313" key="4">
    <source>
        <dbReference type="Proteomes" id="UP000323454"/>
    </source>
</evidence>
<keyword evidence="4" id="KW-1185">Reference proteome</keyword>
<sequence length="402" mass="43954">MTHSTGQDLRIGVVGLGMRSQLAEYAHRPGEGARVVAVCDTRQAALEAARARYGTDLVTTDDHRTLLDADLDGVFVLTPDHTHEEITIAFLAAGVATFVDKPLAITIEGCDRVLEAAREHGTRLYVGHNMRHMPVVLAMRELIENGAIGEVKAVWCRHFVGHGGDFYFKDWHADRRNTTSLLLQKGAHDLDVIHWLAGGTTRRVNALGGLVVYGGITDRADRSDQLMRDWWKPERNWPPTALTGLNPVVDVEDISMVNLQLDNGVLASYQQCHFTPDYWRNYTVIGTEGRLENFGDSAGGHVKVWNRRSGYNPDGDLTVPLPESDGWHDGADPRLVDEFLRFARDGGRTLTSPVAAREAVAAGCAATASLRDGGRPVDIAAPDADLVEYFAGGQVTSGARRS</sequence>
<reference evidence="3 4" key="1">
    <citation type="submission" date="2019-09" db="EMBL/GenBank/DDBJ databases">
        <title>Goodfellowia gen. nov., a new genus of the Pseudonocardineae related to Actinoalloteichus, containing Goodfellowia coeruleoviolacea gen. nov., comb. nov. gen. nov., comb. nov.</title>
        <authorList>
            <person name="Labeda D."/>
        </authorList>
    </citation>
    <scope>NUCLEOTIDE SEQUENCE [LARGE SCALE GENOMIC DNA]</scope>
    <source>
        <strain evidence="3 4">AN110305</strain>
    </source>
</reference>
<protein>
    <submittedName>
        <fullName evidence="3">Gfo/Idh/MocA family oxidoreductase</fullName>
    </submittedName>
</protein>
<dbReference type="Pfam" id="PF22725">
    <property type="entry name" value="GFO_IDH_MocA_C3"/>
    <property type="match status" value="1"/>
</dbReference>
<dbReference type="InterPro" id="IPR051317">
    <property type="entry name" value="Gfo/Idh/MocA_oxidoreduct"/>
</dbReference>
<proteinExistence type="predicted"/>
<dbReference type="InterPro" id="IPR000683">
    <property type="entry name" value="Gfo/Idh/MocA-like_OxRdtase_N"/>
</dbReference>
<dbReference type="OrthoDB" id="9792935at2"/>
<dbReference type="InterPro" id="IPR055170">
    <property type="entry name" value="GFO_IDH_MocA-like_dom"/>
</dbReference>
<evidence type="ECO:0000259" key="1">
    <source>
        <dbReference type="Pfam" id="PF01408"/>
    </source>
</evidence>
<dbReference type="SUPFAM" id="SSF51735">
    <property type="entry name" value="NAD(P)-binding Rossmann-fold domains"/>
    <property type="match status" value="1"/>
</dbReference>
<comment type="caution">
    <text evidence="3">The sequence shown here is derived from an EMBL/GenBank/DDBJ whole genome shotgun (WGS) entry which is preliminary data.</text>
</comment>
<dbReference type="RefSeq" id="WP_149850402.1">
    <property type="nucleotide sequence ID" value="NZ_VUOB01000027.1"/>
</dbReference>
<gene>
    <name evidence="3" type="ORF">F0L68_16140</name>
</gene>
<dbReference type="GO" id="GO:0000166">
    <property type="term" value="F:nucleotide binding"/>
    <property type="evidence" value="ECO:0007669"/>
    <property type="project" value="InterPro"/>
</dbReference>
<name>A0A5B2XD60_9PSEU</name>
<dbReference type="AlphaFoldDB" id="A0A5B2XD60"/>
<evidence type="ECO:0000313" key="3">
    <source>
        <dbReference type="EMBL" id="KAA2261607.1"/>
    </source>
</evidence>
<dbReference type="Proteomes" id="UP000323454">
    <property type="component" value="Unassembled WGS sequence"/>
</dbReference>
<evidence type="ECO:0000259" key="2">
    <source>
        <dbReference type="Pfam" id="PF22725"/>
    </source>
</evidence>
<dbReference type="SUPFAM" id="SSF55347">
    <property type="entry name" value="Glyceraldehyde-3-phosphate dehydrogenase-like, C-terminal domain"/>
    <property type="match status" value="1"/>
</dbReference>
<dbReference type="EMBL" id="VUOB01000027">
    <property type="protein sequence ID" value="KAA2261607.1"/>
    <property type="molecule type" value="Genomic_DNA"/>
</dbReference>
<dbReference type="Gene3D" id="3.40.50.720">
    <property type="entry name" value="NAD(P)-binding Rossmann-like Domain"/>
    <property type="match status" value="1"/>
</dbReference>
<feature type="domain" description="GFO/IDH/MocA-like oxidoreductase" evidence="2">
    <location>
        <begin position="137"/>
        <end position="292"/>
    </location>
</feature>